<feature type="transmembrane region" description="Helical" evidence="7">
    <location>
        <begin position="272"/>
        <end position="292"/>
    </location>
</feature>
<dbReference type="RefSeq" id="WP_153760245.1">
    <property type="nucleotide sequence ID" value="NZ_CP045851.1"/>
</dbReference>
<keyword evidence="3" id="KW-1003">Cell membrane</keyword>
<dbReference type="KEGG" id="atq:GH723_14100"/>
<feature type="transmembrane region" description="Helical" evidence="7">
    <location>
        <begin position="140"/>
        <end position="160"/>
    </location>
</feature>
<dbReference type="EMBL" id="CP045851">
    <property type="protein sequence ID" value="QGG96139.1"/>
    <property type="molecule type" value="Genomic_DNA"/>
</dbReference>
<evidence type="ECO:0000256" key="5">
    <source>
        <dbReference type="ARBA" id="ARBA00022989"/>
    </source>
</evidence>
<evidence type="ECO:0000256" key="7">
    <source>
        <dbReference type="RuleBase" id="RU363032"/>
    </source>
</evidence>
<proteinExistence type="inferred from homology"/>
<sequence>MTTATRVRGATGPLPWVRSNLFNSTLNSVLTVVFGGFLGWAAYRLLAFVFVNADWEIVRRNLTLFMVGRFDRSQLWRPWAAGAVLALSLGLTAGMLASAAAADAERRGRSVEHLTAASALRRFWPLMLMVVVVLSFTRTIAPTLLTIGVLALGAAGVVAGRRAPAGFRRYGVLVFVAGFVVSVLVLTAAGGVGWDGWSGLHLNLFVTFAGIILAFPLGLLLALGRRSRLPAVRIVSVAYIEFFRGVPLIALLIMAQLMIGFFLPPSMSPPSLVVRALVAIVIFESAYIAEIVRGGLQSVPRGQIEAGQAVGLSTFAVMRRIVLPQALRAVIPAMVGQFISLFQDTTLLFAITLTEVLAVADSATSQDDFVGRGLQAVTLPFVAFLFWAVSYSMSRESRRLETRLGVGVR</sequence>
<keyword evidence="2 7" id="KW-0813">Transport</keyword>
<dbReference type="PANTHER" id="PTHR30614">
    <property type="entry name" value="MEMBRANE COMPONENT OF AMINO ACID ABC TRANSPORTER"/>
    <property type="match status" value="1"/>
</dbReference>
<feature type="transmembrane region" description="Helical" evidence="7">
    <location>
        <begin position="200"/>
        <end position="224"/>
    </location>
</feature>
<evidence type="ECO:0000256" key="2">
    <source>
        <dbReference type="ARBA" id="ARBA00022448"/>
    </source>
</evidence>
<comment type="similarity">
    <text evidence="7">Belongs to the binding-protein-dependent transport system permease family.</text>
</comment>
<evidence type="ECO:0000256" key="4">
    <source>
        <dbReference type="ARBA" id="ARBA00022692"/>
    </source>
</evidence>
<name>A0A5Q2RH29_9ACTN</name>
<feature type="domain" description="ABC transmembrane type-1" evidence="8">
    <location>
        <begin position="200"/>
        <end position="390"/>
    </location>
</feature>
<dbReference type="GO" id="GO:0006865">
    <property type="term" value="P:amino acid transport"/>
    <property type="evidence" value="ECO:0007669"/>
    <property type="project" value="TreeGrafter"/>
</dbReference>
<keyword evidence="5 7" id="KW-1133">Transmembrane helix</keyword>
<reference evidence="9 10" key="1">
    <citation type="submission" date="2019-11" db="EMBL/GenBank/DDBJ databases">
        <authorList>
            <person name="He Y."/>
        </authorList>
    </citation>
    <scope>NUCLEOTIDE SEQUENCE [LARGE SCALE GENOMIC DNA]</scope>
    <source>
        <strain evidence="9 10">SCSIO 58843</strain>
    </source>
</reference>
<dbReference type="GO" id="GO:0022857">
    <property type="term" value="F:transmembrane transporter activity"/>
    <property type="evidence" value="ECO:0007669"/>
    <property type="project" value="InterPro"/>
</dbReference>
<dbReference type="Pfam" id="PF00528">
    <property type="entry name" value="BPD_transp_1"/>
    <property type="match status" value="1"/>
</dbReference>
<dbReference type="GO" id="GO:0043190">
    <property type="term" value="C:ATP-binding cassette (ABC) transporter complex"/>
    <property type="evidence" value="ECO:0007669"/>
    <property type="project" value="InterPro"/>
</dbReference>
<dbReference type="PANTHER" id="PTHR30614:SF41">
    <property type="entry name" value="INNER MEMBRANE AMINO-ACID ABC TRANSPORTER PERMEASE PROTEIN YHDY"/>
    <property type="match status" value="1"/>
</dbReference>
<gene>
    <name evidence="9" type="ORF">GH723_14100</name>
</gene>
<feature type="transmembrane region" description="Helical" evidence="7">
    <location>
        <begin position="245"/>
        <end position="266"/>
    </location>
</feature>
<protein>
    <submittedName>
        <fullName evidence="9">ABC transporter permease subunit</fullName>
    </submittedName>
</protein>
<accession>A0A5Q2RH29</accession>
<dbReference type="InterPro" id="IPR043429">
    <property type="entry name" value="ArtM/GltK/GlnP/TcyL/YhdX-like"/>
</dbReference>
<organism evidence="9 10">
    <name type="scientific">Actinomarinicola tropica</name>
    <dbReference type="NCBI Taxonomy" id="2789776"/>
    <lineage>
        <taxon>Bacteria</taxon>
        <taxon>Bacillati</taxon>
        <taxon>Actinomycetota</taxon>
        <taxon>Acidimicrobiia</taxon>
        <taxon>Acidimicrobiales</taxon>
        <taxon>Iamiaceae</taxon>
        <taxon>Actinomarinicola</taxon>
    </lineage>
</organism>
<evidence type="ECO:0000313" key="9">
    <source>
        <dbReference type="EMBL" id="QGG96139.1"/>
    </source>
</evidence>
<dbReference type="NCBIfam" id="TIGR01726">
    <property type="entry name" value="HEQRo_perm_3TM"/>
    <property type="match status" value="1"/>
</dbReference>
<comment type="subcellular location">
    <subcellularLocation>
        <location evidence="1 7">Cell membrane</location>
        <topology evidence="1 7">Multi-pass membrane protein</topology>
    </subcellularLocation>
</comment>
<keyword evidence="10" id="KW-1185">Reference proteome</keyword>
<evidence type="ECO:0000256" key="6">
    <source>
        <dbReference type="ARBA" id="ARBA00023136"/>
    </source>
</evidence>
<feature type="transmembrane region" description="Helical" evidence="7">
    <location>
        <begin position="114"/>
        <end position="134"/>
    </location>
</feature>
<dbReference type="SUPFAM" id="SSF161098">
    <property type="entry name" value="MetI-like"/>
    <property type="match status" value="1"/>
</dbReference>
<evidence type="ECO:0000256" key="1">
    <source>
        <dbReference type="ARBA" id="ARBA00004651"/>
    </source>
</evidence>
<dbReference type="Proteomes" id="UP000334019">
    <property type="component" value="Chromosome"/>
</dbReference>
<keyword evidence="4 7" id="KW-0812">Transmembrane</keyword>
<feature type="transmembrane region" description="Helical" evidence="7">
    <location>
        <begin position="373"/>
        <end position="393"/>
    </location>
</feature>
<evidence type="ECO:0000313" key="10">
    <source>
        <dbReference type="Proteomes" id="UP000334019"/>
    </source>
</evidence>
<dbReference type="CDD" id="cd06261">
    <property type="entry name" value="TM_PBP2"/>
    <property type="match status" value="1"/>
</dbReference>
<dbReference type="InterPro" id="IPR000515">
    <property type="entry name" value="MetI-like"/>
</dbReference>
<feature type="transmembrane region" description="Helical" evidence="7">
    <location>
        <begin position="172"/>
        <end position="194"/>
    </location>
</feature>
<dbReference type="InterPro" id="IPR035906">
    <property type="entry name" value="MetI-like_sf"/>
</dbReference>
<keyword evidence="6 7" id="KW-0472">Membrane</keyword>
<dbReference type="PROSITE" id="PS50928">
    <property type="entry name" value="ABC_TM1"/>
    <property type="match status" value="1"/>
</dbReference>
<dbReference type="AlphaFoldDB" id="A0A5Q2RH29"/>
<evidence type="ECO:0000259" key="8">
    <source>
        <dbReference type="PROSITE" id="PS50928"/>
    </source>
</evidence>
<feature type="transmembrane region" description="Helical" evidence="7">
    <location>
        <begin position="329"/>
        <end position="353"/>
    </location>
</feature>
<dbReference type="Gene3D" id="1.10.3720.10">
    <property type="entry name" value="MetI-like"/>
    <property type="match status" value="1"/>
</dbReference>
<feature type="transmembrane region" description="Helical" evidence="7">
    <location>
        <begin position="21"/>
        <end position="43"/>
    </location>
</feature>
<dbReference type="InterPro" id="IPR010065">
    <property type="entry name" value="AA_ABC_transptr_permease_3TM"/>
</dbReference>
<feature type="transmembrane region" description="Helical" evidence="7">
    <location>
        <begin position="79"/>
        <end position="102"/>
    </location>
</feature>
<evidence type="ECO:0000256" key="3">
    <source>
        <dbReference type="ARBA" id="ARBA00022475"/>
    </source>
</evidence>